<protein>
    <submittedName>
        <fullName evidence="1">Uncharacterized protein</fullName>
    </submittedName>
</protein>
<reference evidence="1" key="2">
    <citation type="submission" date="2023-05" db="EMBL/GenBank/DDBJ databases">
        <authorList>
            <consortium name="Lawrence Berkeley National Laboratory"/>
            <person name="Steindorff A."/>
            <person name="Hensen N."/>
            <person name="Bonometti L."/>
            <person name="Westerberg I."/>
            <person name="Brannstrom I.O."/>
            <person name="Guillou S."/>
            <person name="Cros-Aarteil S."/>
            <person name="Calhoun S."/>
            <person name="Haridas S."/>
            <person name="Kuo A."/>
            <person name="Mondo S."/>
            <person name="Pangilinan J."/>
            <person name="Riley R."/>
            <person name="Labutti K."/>
            <person name="Andreopoulos B."/>
            <person name="Lipzen A."/>
            <person name="Chen C."/>
            <person name="Yanf M."/>
            <person name="Daum C."/>
            <person name="Ng V."/>
            <person name="Clum A."/>
            <person name="Ohm R."/>
            <person name="Martin F."/>
            <person name="Silar P."/>
            <person name="Natvig D."/>
            <person name="Lalanne C."/>
            <person name="Gautier V."/>
            <person name="Ament-Velasquez S.L."/>
            <person name="Kruys A."/>
            <person name="Hutchinson M.I."/>
            <person name="Powell A.J."/>
            <person name="Barry K."/>
            <person name="Miller A.N."/>
            <person name="Grigoriev I.V."/>
            <person name="Debuchy R."/>
            <person name="Gladieux P."/>
            <person name="Thoren M.H."/>
            <person name="Johannesson H."/>
        </authorList>
    </citation>
    <scope>NUCLEOTIDE SEQUENCE</scope>
    <source>
        <strain evidence="1">CBS 359.72</strain>
    </source>
</reference>
<dbReference type="AlphaFoldDB" id="A0AAN7CT52"/>
<name>A0AAN7CT52_9PEZI</name>
<organism evidence="1 2">
    <name type="scientific">Corynascus novoguineensis</name>
    <dbReference type="NCBI Taxonomy" id="1126955"/>
    <lineage>
        <taxon>Eukaryota</taxon>
        <taxon>Fungi</taxon>
        <taxon>Dikarya</taxon>
        <taxon>Ascomycota</taxon>
        <taxon>Pezizomycotina</taxon>
        <taxon>Sordariomycetes</taxon>
        <taxon>Sordariomycetidae</taxon>
        <taxon>Sordariales</taxon>
        <taxon>Chaetomiaceae</taxon>
        <taxon>Corynascus</taxon>
    </lineage>
</organism>
<comment type="caution">
    <text evidence="1">The sequence shown here is derived from an EMBL/GenBank/DDBJ whole genome shotgun (WGS) entry which is preliminary data.</text>
</comment>
<gene>
    <name evidence="1" type="ORF">C7999DRAFT_32250</name>
</gene>
<keyword evidence="2" id="KW-1185">Reference proteome</keyword>
<reference evidence="1" key="1">
    <citation type="journal article" date="2023" name="Mol. Phylogenet. Evol.">
        <title>Genome-scale phylogeny and comparative genomics of the fungal order Sordariales.</title>
        <authorList>
            <person name="Hensen N."/>
            <person name="Bonometti L."/>
            <person name="Westerberg I."/>
            <person name="Brannstrom I.O."/>
            <person name="Guillou S."/>
            <person name="Cros-Aarteil S."/>
            <person name="Calhoun S."/>
            <person name="Haridas S."/>
            <person name="Kuo A."/>
            <person name="Mondo S."/>
            <person name="Pangilinan J."/>
            <person name="Riley R."/>
            <person name="LaButti K."/>
            <person name="Andreopoulos B."/>
            <person name="Lipzen A."/>
            <person name="Chen C."/>
            <person name="Yan M."/>
            <person name="Daum C."/>
            <person name="Ng V."/>
            <person name="Clum A."/>
            <person name="Steindorff A."/>
            <person name="Ohm R.A."/>
            <person name="Martin F."/>
            <person name="Silar P."/>
            <person name="Natvig D.O."/>
            <person name="Lalanne C."/>
            <person name="Gautier V."/>
            <person name="Ament-Velasquez S.L."/>
            <person name="Kruys A."/>
            <person name="Hutchinson M.I."/>
            <person name="Powell A.J."/>
            <person name="Barry K."/>
            <person name="Miller A.N."/>
            <person name="Grigoriev I.V."/>
            <person name="Debuchy R."/>
            <person name="Gladieux P."/>
            <person name="Hiltunen Thoren M."/>
            <person name="Johannesson H."/>
        </authorList>
    </citation>
    <scope>NUCLEOTIDE SEQUENCE</scope>
    <source>
        <strain evidence="1">CBS 359.72</strain>
    </source>
</reference>
<sequence>MGDMRQPARASVGLIYLPVEVLRVIVNQFVPPSIGWDDKLNYWPGNFIVTDEMKAEDEVDSTSFRDYPARKAYMANIRALTQLALTCRWISILVHEALYSRVRIDNWSALYRLTVSLMTQTDSMRKNAAFIKRLELDLDLETNVGPWLDIHIDPKLVATQGGAFASPPLGDEGIQRPFNAPIFSICPTLKDLAAQYRHHGFRDKDPAPQGLGPGVGPVVFFTMLCYLPSLQTLVLRYSEKNTFLHQDRWKLVYVHGLKERYYYQTVFELLSEAAKANLKAGIITPRMAPSGTWPCPTLKYLEAYGQPLPWDILNRAVQFTPGWTFHTIPGLRSLKVVTMSQNSGEDFPFESRAEHMRACMANLNHLELHSTFDLKVMSRALAEGKNLRSLSIQLDSTQVYYNQSHLFLNDGSDGKPNLNTILPLCASTPRGPHLGYILLLLQFFGRRIL</sequence>
<evidence type="ECO:0000313" key="2">
    <source>
        <dbReference type="Proteomes" id="UP001303647"/>
    </source>
</evidence>
<dbReference type="EMBL" id="MU857655">
    <property type="protein sequence ID" value="KAK4247376.1"/>
    <property type="molecule type" value="Genomic_DNA"/>
</dbReference>
<evidence type="ECO:0000313" key="1">
    <source>
        <dbReference type="EMBL" id="KAK4247376.1"/>
    </source>
</evidence>
<proteinExistence type="predicted"/>
<dbReference type="Proteomes" id="UP001303647">
    <property type="component" value="Unassembled WGS sequence"/>
</dbReference>
<dbReference type="SUPFAM" id="SSF52047">
    <property type="entry name" value="RNI-like"/>
    <property type="match status" value="1"/>
</dbReference>
<accession>A0AAN7CT52</accession>